<evidence type="ECO:0000313" key="2">
    <source>
        <dbReference type="EMBL" id="KIK74032.1"/>
    </source>
</evidence>
<feature type="chain" id="PRO_5002207914" evidence="1">
    <location>
        <begin position="24"/>
        <end position="91"/>
    </location>
</feature>
<feature type="signal peptide" evidence="1">
    <location>
        <begin position="1"/>
        <end position="23"/>
    </location>
</feature>
<dbReference type="Proteomes" id="UP000054538">
    <property type="component" value="Unassembled WGS sequence"/>
</dbReference>
<evidence type="ECO:0000256" key="1">
    <source>
        <dbReference type="SAM" id="SignalP"/>
    </source>
</evidence>
<organism evidence="2 3">
    <name type="scientific">Paxillus rubicundulus Ve08.2h10</name>
    <dbReference type="NCBI Taxonomy" id="930991"/>
    <lineage>
        <taxon>Eukaryota</taxon>
        <taxon>Fungi</taxon>
        <taxon>Dikarya</taxon>
        <taxon>Basidiomycota</taxon>
        <taxon>Agaricomycotina</taxon>
        <taxon>Agaricomycetes</taxon>
        <taxon>Agaricomycetidae</taxon>
        <taxon>Boletales</taxon>
        <taxon>Paxilineae</taxon>
        <taxon>Paxillaceae</taxon>
        <taxon>Paxillus</taxon>
    </lineage>
</organism>
<dbReference type="EMBL" id="KN829220">
    <property type="protein sequence ID" value="KIK74032.1"/>
    <property type="molecule type" value="Genomic_DNA"/>
</dbReference>
<reference evidence="3" key="2">
    <citation type="submission" date="2015-01" db="EMBL/GenBank/DDBJ databases">
        <title>Evolutionary Origins and Diversification of the Mycorrhizal Mutualists.</title>
        <authorList>
            <consortium name="DOE Joint Genome Institute"/>
            <consortium name="Mycorrhizal Genomics Consortium"/>
            <person name="Kohler A."/>
            <person name="Kuo A."/>
            <person name="Nagy L.G."/>
            <person name="Floudas D."/>
            <person name="Copeland A."/>
            <person name="Barry K.W."/>
            <person name="Cichocki N."/>
            <person name="Veneault-Fourrey C."/>
            <person name="LaButti K."/>
            <person name="Lindquist E.A."/>
            <person name="Lipzen A."/>
            <person name="Lundell T."/>
            <person name="Morin E."/>
            <person name="Murat C."/>
            <person name="Riley R."/>
            <person name="Ohm R."/>
            <person name="Sun H."/>
            <person name="Tunlid A."/>
            <person name="Henrissat B."/>
            <person name="Grigoriev I.V."/>
            <person name="Hibbett D.S."/>
            <person name="Martin F."/>
        </authorList>
    </citation>
    <scope>NUCLEOTIDE SEQUENCE [LARGE SCALE GENOMIC DNA]</scope>
    <source>
        <strain evidence="3">Ve08.2h10</strain>
    </source>
</reference>
<protein>
    <submittedName>
        <fullName evidence="2">Unplaced genomic scaffold scaffold_4398, whole genome shotgun sequence</fullName>
    </submittedName>
</protein>
<dbReference type="InParanoid" id="A0A0D0BRB8"/>
<keyword evidence="1" id="KW-0732">Signal</keyword>
<accession>A0A0D0BRB8</accession>
<dbReference type="AlphaFoldDB" id="A0A0D0BRB8"/>
<keyword evidence="3" id="KW-1185">Reference proteome</keyword>
<sequence length="91" mass="9630">MRTFLTLAAITSLSAYTLVGVHAKCAICPSKVDGRSSTSRCTSSTGITTCRYEPAGQSGRYCYYNNQGVLQQDSSSKCPASANTGNNCSRC</sequence>
<reference evidence="2 3" key="1">
    <citation type="submission" date="2014-04" db="EMBL/GenBank/DDBJ databases">
        <authorList>
            <consortium name="DOE Joint Genome Institute"/>
            <person name="Kuo A."/>
            <person name="Kohler A."/>
            <person name="Jargeat P."/>
            <person name="Nagy L.G."/>
            <person name="Floudas D."/>
            <person name="Copeland A."/>
            <person name="Barry K.W."/>
            <person name="Cichocki N."/>
            <person name="Veneault-Fourrey C."/>
            <person name="LaButti K."/>
            <person name="Lindquist E.A."/>
            <person name="Lipzen A."/>
            <person name="Lundell T."/>
            <person name="Morin E."/>
            <person name="Murat C."/>
            <person name="Sun H."/>
            <person name="Tunlid A."/>
            <person name="Henrissat B."/>
            <person name="Grigoriev I.V."/>
            <person name="Hibbett D.S."/>
            <person name="Martin F."/>
            <person name="Nordberg H.P."/>
            <person name="Cantor M.N."/>
            <person name="Hua S.X."/>
        </authorList>
    </citation>
    <scope>NUCLEOTIDE SEQUENCE [LARGE SCALE GENOMIC DNA]</scope>
    <source>
        <strain evidence="2 3">Ve08.2h10</strain>
    </source>
</reference>
<name>A0A0D0BRB8_9AGAM</name>
<proteinExistence type="predicted"/>
<evidence type="ECO:0000313" key="3">
    <source>
        <dbReference type="Proteomes" id="UP000054538"/>
    </source>
</evidence>
<gene>
    <name evidence="2" type="ORF">PAXRUDRAFT_836090</name>
</gene>
<dbReference type="HOGENOM" id="CLU_150821_1_0_1"/>